<dbReference type="SUPFAM" id="SSF54427">
    <property type="entry name" value="NTF2-like"/>
    <property type="match status" value="1"/>
</dbReference>
<sequence length="69" mass="8063">KTALVRFATEERSNSNVKKENWLSVVRFQYSGAPMRNEYRFENPLGFQVTEYRRDQESVQADGEGFRAA</sequence>
<dbReference type="InterPro" id="IPR032710">
    <property type="entry name" value="NTF2-like_dom_sf"/>
</dbReference>
<comment type="caution">
    <text evidence="6">The sequence shown here is derived from an EMBL/GenBank/DDBJ whole genome shotgun (WGS) entry which is preliminary data.</text>
</comment>
<evidence type="ECO:0000256" key="4">
    <source>
        <dbReference type="ARBA" id="ARBA00023136"/>
    </source>
</evidence>
<accession>A0A316WAY2</accession>
<dbReference type="OrthoDB" id="7366154at2"/>
<evidence type="ECO:0000313" key="6">
    <source>
        <dbReference type="EMBL" id="PWN58555.1"/>
    </source>
</evidence>
<gene>
    <name evidence="6" type="ORF">C1631_023460</name>
</gene>
<reference evidence="6 7" key="1">
    <citation type="submission" date="2018-04" db="EMBL/GenBank/DDBJ databases">
        <title>Draft Genome Sequence of Phosphate-Solubilizing Chryseobacterium sp. ISE14 that is a Biocontrol and Plant Growth-Promoting Rhizobacterium Isolated from Cucumber.</title>
        <authorList>
            <person name="Jeong J.-J."/>
            <person name="Sang M.K."/>
            <person name="Choi I.-G."/>
            <person name="Kim K.D."/>
        </authorList>
    </citation>
    <scope>NUCLEOTIDE SEQUENCE [LARGE SCALE GENOMIC DNA]</scope>
    <source>
        <strain evidence="6 7">ISE14</strain>
    </source>
</reference>
<keyword evidence="4" id="KW-0472">Membrane</keyword>
<comment type="subcellular location">
    <subcellularLocation>
        <location evidence="1">Membrane</location>
        <topology evidence="1">Single-pass membrane protein</topology>
    </subcellularLocation>
</comment>
<keyword evidence="7" id="KW-1185">Reference proteome</keyword>
<dbReference type="GO" id="GO:0016020">
    <property type="term" value="C:membrane"/>
    <property type="evidence" value="ECO:0007669"/>
    <property type="project" value="UniProtKB-SubCell"/>
</dbReference>
<keyword evidence="3" id="KW-1133">Transmembrane helix</keyword>
<dbReference type="AlphaFoldDB" id="A0A316WAY2"/>
<evidence type="ECO:0000259" key="5">
    <source>
        <dbReference type="Pfam" id="PF04335"/>
    </source>
</evidence>
<dbReference type="Gene3D" id="3.10.450.230">
    <property type="entry name" value="VirB8 protein"/>
    <property type="match status" value="1"/>
</dbReference>
<dbReference type="Pfam" id="PF04335">
    <property type="entry name" value="VirB8"/>
    <property type="match status" value="1"/>
</dbReference>
<evidence type="ECO:0000256" key="1">
    <source>
        <dbReference type="ARBA" id="ARBA00004167"/>
    </source>
</evidence>
<feature type="domain" description="Bacterial virulence protein VirB8" evidence="5">
    <location>
        <begin position="2"/>
        <end position="57"/>
    </location>
</feature>
<protein>
    <submittedName>
        <fullName evidence="6">Type VI secretion protein</fullName>
    </submittedName>
</protein>
<organism evidence="6 7">
    <name type="scientific">Chryseobacterium phosphatilyticum</name>
    <dbReference type="NCBI Taxonomy" id="475075"/>
    <lineage>
        <taxon>Bacteria</taxon>
        <taxon>Pseudomonadati</taxon>
        <taxon>Bacteroidota</taxon>
        <taxon>Flavobacteriia</taxon>
        <taxon>Flavobacteriales</taxon>
        <taxon>Weeksellaceae</taxon>
        <taxon>Chryseobacterium group</taxon>
        <taxon>Chryseobacterium</taxon>
    </lineage>
</organism>
<dbReference type="InterPro" id="IPR007430">
    <property type="entry name" value="VirB8"/>
</dbReference>
<evidence type="ECO:0000256" key="2">
    <source>
        <dbReference type="ARBA" id="ARBA00022692"/>
    </source>
</evidence>
<feature type="non-terminal residue" evidence="6">
    <location>
        <position position="1"/>
    </location>
</feature>
<evidence type="ECO:0000256" key="3">
    <source>
        <dbReference type="ARBA" id="ARBA00022989"/>
    </source>
</evidence>
<dbReference type="Proteomes" id="UP000236594">
    <property type="component" value="Unassembled WGS sequence"/>
</dbReference>
<dbReference type="CDD" id="cd16424">
    <property type="entry name" value="VirB8"/>
    <property type="match status" value="1"/>
</dbReference>
<proteinExistence type="predicted"/>
<dbReference type="EMBL" id="PPED02000066">
    <property type="protein sequence ID" value="PWN58555.1"/>
    <property type="molecule type" value="Genomic_DNA"/>
</dbReference>
<name>A0A316WAY2_9FLAO</name>
<evidence type="ECO:0000313" key="7">
    <source>
        <dbReference type="Proteomes" id="UP000236594"/>
    </source>
</evidence>
<keyword evidence="2" id="KW-0812">Transmembrane</keyword>